<sequence>MTPEFLPSDTGETNKVAAIDLYIDNYLVSTVGSPRQCIELANRDVFNHKCPSQNTFLWTQIYHWLLDQYGLTGLQDEELGSELIRIGIRYLYKVRLDKVFEETVLIGPFEGIIDIFAQLTIRYPNDMAYESFRQICTRFEKPVLNKVVVKTMEVFHATENWRFAFDLANKGPITEISNRISIEGATEYFYWASVCCFNALEFETARLQLRSLMTLLSLVDSVRTEWDLFGLMMVNDMLNDDNLAMESAITRRLENSVDDEWVDGLSQSFADFNIPAMLQAVSGKFRLGSHQPEESYRKAVFGLKSDVFSSVVNQARLNKILCAISRHSRMKVEDIEKKYDLHVSTLEKYGFLELPNTATLLKKYSHDWELIDEGSGAEMVRKAGDTSVDLRRAIEVLRKQNGDLVESIDGLQTRPLVLKKVDVYEE</sequence>
<accession>W6MS02</accession>
<proteinExistence type="predicted"/>
<dbReference type="AlphaFoldDB" id="W6MS02"/>
<evidence type="ECO:0000313" key="1">
    <source>
        <dbReference type="EMBL" id="CDK29173.1"/>
    </source>
</evidence>
<evidence type="ECO:0000313" key="2">
    <source>
        <dbReference type="Proteomes" id="UP000019384"/>
    </source>
</evidence>
<protein>
    <submittedName>
        <fullName evidence="1">Uncharacterized protein</fullName>
    </submittedName>
</protein>
<dbReference type="EMBL" id="HG793130">
    <property type="protein sequence ID" value="CDK29173.1"/>
    <property type="molecule type" value="Genomic_DNA"/>
</dbReference>
<reference evidence="1" key="1">
    <citation type="submission" date="2013-12" db="EMBL/GenBank/DDBJ databases">
        <authorList>
            <person name="Genoscope - CEA"/>
        </authorList>
    </citation>
    <scope>NUCLEOTIDE SEQUENCE</scope>
    <source>
        <strain evidence="1">CBS 1993</strain>
    </source>
</reference>
<dbReference type="HOGENOM" id="CLU_644149_0_0_1"/>
<reference evidence="1" key="2">
    <citation type="submission" date="2014-02" db="EMBL/GenBank/DDBJ databases">
        <title>Complete DNA sequence of /Kuraishia capsulata/ illustrates novel genomic features among budding yeasts (/Saccharomycotina/).</title>
        <authorList>
            <person name="Morales L."/>
            <person name="Noel B."/>
            <person name="Porcel B."/>
            <person name="Marcet-Houben M."/>
            <person name="Hullo M-F."/>
            <person name="Sacerdot C."/>
            <person name="Tekaia F."/>
            <person name="Leh-Louis V."/>
            <person name="Despons L."/>
            <person name="Khanna V."/>
            <person name="Aury J-M."/>
            <person name="Barbe V."/>
            <person name="Couloux A."/>
            <person name="Labadie K."/>
            <person name="Pelletier E."/>
            <person name="Souciet J-L."/>
            <person name="Boekhout T."/>
            <person name="Gabaldon T."/>
            <person name="Wincker P."/>
            <person name="Dujon B."/>
        </authorList>
    </citation>
    <scope>NUCLEOTIDE SEQUENCE</scope>
    <source>
        <strain evidence="1">CBS 1993</strain>
    </source>
</reference>
<dbReference type="Proteomes" id="UP000019384">
    <property type="component" value="Unassembled WGS sequence"/>
</dbReference>
<dbReference type="RefSeq" id="XP_022461162.1">
    <property type="nucleotide sequence ID" value="XM_022606317.1"/>
</dbReference>
<name>W6MS02_9ASCO</name>
<organism evidence="1 2">
    <name type="scientific">Kuraishia capsulata CBS 1993</name>
    <dbReference type="NCBI Taxonomy" id="1382522"/>
    <lineage>
        <taxon>Eukaryota</taxon>
        <taxon>Fungi</taxon>
        <taxon>Dikarya</taxon>
        <taxon>Ascomycota</taxon>
        <taxon>Saccharomycotina</taxon>
        <taxon>Pichiomycetes</taxon>
        <taxon>Pichiales</taxon>
        <taxon>Pichiaceae</taxon>
        <taxon>Kuraishia</taxon>
    </lineage>
</organism>
<gene>
    <name evidence="1" type="ORF">KUCA_T00005160001</name>
</gene>
<dbReference type="GeneID" id="34522550"/>
<keyword evidence="2" id="KW-1185">Reference proteome</keyword>